<dbReference type="AlphaFoldDB" id="A0A0L8HW89"/>
<evidence type="ECO:0000313" key="1">
    <source>
        <dbReference type="EMBL" id="KOF93472.1"/>
    </source>
</evidence>
<sequence length="51" mass="6248">MVRLQNEEKLRRFQNLQINVNNMEDIITIIIIAIANEFFDWHRSETCEERI</sequence>
<organism evidence="1">
    <name type="scientific">Octopus bimaculoides</name>
    <name type="common">California two-spotted octopus</name>
    <dbReference type="NCBI Taxonomy" id="37653"/>
    <lineage>
        <taxon>Eukaryota</taxon>
        <taxon>Metazoa</taxon>
        <taxon>Spiralia</taxon>
        <taxon>Lophotrochozoa</taxon>
        <taxon>Mollusca</taxon>
        <taxon>Cephalopoda</taxon>
        <taxon>Coleoidea</taxon>
        <taxon>Octopodiformes</taxon>
        <taxon>Octopoda</taxon>
        <taxon>Incirrata</taxon>
        <taxon>Octopodidae</taxon>
        <taxon>Octopus</taxon>
    </lineage>
</organism>
<protein>
    <submittedName>
        <fullName evidence="1">Uncharacterized protein</fullName>
    </submittedName>
</protein>
<proteinExistence type="predicted"/>
<accession>A0A0L8HW89</accession>
<dbReference type="EMBL" id="KQ417149">
    <property type="protein sequence ID" value="KOF93472.1"/>
    <property type="molecule type" value="Genomic_DNA"/>
</dbReference>
<gene>
    <name evidence="1" type="ORF">OCBIM_22004326mg</name>
</gene>
<reference evidence="1" key="1">
    <citation type="submission" date="2015-07" db="EMBL/GenBank/DDBJ databases">
        <title>MeaNS - Measles Nucleotide Surveillance Program.</title>
        <authorList>
            <person name="Tran T."/>
            <person name="Druce J."/>
        </authorList>
    </citation>
    <scope>NUCLEOTIDE SEQUENCE</scope>
    <source>
        <strain evidence="1">UCB-OBI-ISO-001</strain>
        <tissue evidence="1">Gonad</tissue>
    </source>
</reference>
<name>A0A0L8HW89_OCTBM</name>